<accession>A0A8X6L306</accession>
<proteinExistence type="predicted"/>
<protein>
    <submittedName>
        <fullName evidence="1">Uncharacterized protein</fullName>
    </submittedName>
</protein>
<name>A0A8X6L306_TRICU</name>
<dbReference type="AlphaFoldDB" id="A0A8X6L306"/>
<sequence>MDFSPSKQHQLAAYEKLRDTITGISALHQTLLEKKSLRLPNSRNSFTDLYQMNTIAMMQKKEDLPKSPRPPDLRYFIKAESFSTDVTNTGKNDQRVWSLDCGYLGR</sequence>
<comment type="caution">
    <text evidence="1">The sequence shown here is derived from an EMBL/GenBank/DDBJ whole genome shotgun (WGS) entry which is preliminary data.</text>
</comment>
<dbReference type="Proteomes" id="UP000887116">
    <property type="component" value="Unassembled WGS sequence"/>
</dbReference>
<reference evidence="1" key="1">
    <citation type="submission" date="2020-07" db="EMBL/GenBank/DDBJ databases">
        <title>Multicomponent nature underlies the extraordinary mechanical properties of spider dragline silk.</title>
        <authorList>
            <person name="Kono N."/>
            <person name="Nakamura H."/>
            <person name="Mori M."/>
            <person name="Yoshida Y."/>
            <person name="Ohtoshi R."/>
            <person name="Malay A.D."/>
            <person name="Moran D.A.P."/>
            <person name="Tomita M."/>
            <person name="Numata K."/>
            <person name="Arakawa K."/>
        </authorList>
    </citation>
    <scope>NUCLEOTIDE SEQUENCE</scope>
</reference>
<dbReference type="OrthoDB" id="8300630at2759"/>
<gene>
    <name evidence="1" type="ORF">TNCT_653041</name>
</gene>
<evidence type="ECO:0000313" key="1">
    <source>
        <dbReference type="EMBL" id="GFQ91908.1"/>
    </source>
</evidence>
<evidence type="ECO:0000313" key="2">
    <source>
        <dbReference type="Proteomes" id="UP000887116"/>
    </source>
</evidence>
<keyword evidence="2" id="KW-1185">Reference proteome</keyword>
<dbReference type="EMBL" id="BMAO01023929">
    <property type="protein sequence ID" value="GFQ91908.1"/>
    <property type="molecule type" value="Genomic_DNA"/>
</dbReference>
<organism evidence="1 2">
    <name type="scientific">Trichonephila clavata</name>
    <name type="common">Joro spider</name>
    <name type="synonym">Nephila clavata</name>
    <dbReference type="NCBI Taxonomy" id="2740835"/>
    <lineage>
        <taxon>Eukaryota</taxon>
        <taxon>Metazoa</taxon>
        <taxon>Ecdysozoa</taxon>
        <taxon>Arthropoda</taxon>
        <taxon>Chelicerata</taxon>
        <taxon>Arachnida</taxon>
        <taxon>Araneae</taxon>
        <taxon>Araneomorphae</taxon>
        <taxon>Entelegynae</taxon>
        <taxon>Araneoidea</taxon>
        <taxon>Nephilidae</taxon>
        <taxon>Trichonephila</taxon>
    </lineage>
</organism>